<keyword evidence="2" id="KW-0812">Transmembrane</keyword>
<dbReference type="Gene3D" id="3.40.30.10">
    <property type="entry name" value="Glutaredoxin"/>
    <property type="match status" value="1"/>
</dbReference>
<feature type="transmembrane region" description="Helical" evidence="2">
    <location>
        <begin position="40"/>
        <end position="65"/>
    </location>
</feature>
<dbReference type="Pfam" id="PF13462">
    <property type="entry name" value="Thioredoxin_4"/>
    <property type="match status" value="1"/>
</dbReference>
<evidence type="ECO:0000256" key="2">
    <source>
        <dbReference type="SAM" id="Phobius"/>
    </source>
</evidence>
<accession>A0A3A5M9C7</accession>
<keyword evidence="2" id="KW-0472">Membrane</keyword>
<comment type="caution">
    <text evidence="4">The sequence shown here is derived from an EMBL/GenBank/DDBJ whole genome shotgun (WGS) entry which is preliminary data.</text>
</comment>
<dbReference type="InterPro" id="IPR012336">
    <property type="entry name" value="Thioredoxin-like_fold"/>
</dbReference>
<gene>
    <name evidence="4" type="ORF">D6T64_18025</name>
</gene>
<feature type="compositionally biased region" description="Basic and acidic residues" evidence="1">
    <location>
        <begin position="10"/>
        <end position="30"/>
    </location>
</feature>
<evidence type="ECO:0000313" key="5">
    <source>
        <dbReference type="Proteomes" id="UP000272015"/>
    </source>
</evidence>
<feature type="region of interest" description="Disordered" evidence="1">
    <location>
        <begin position="1"/>
        <end position="30"/>
    </location>
</feature>
<organism evidence="4 5">
    <name type="scientific">Cryobacterium melibiosiphilum</name>
    <dbReference type="NCBI Taxonomy" id="995039"/>
    <lineage>
        <taxon>Bacteria</taxon>
        <taxon>Bacillati</taxon>
        <taxon>Actinomycetota</taxon>
        <taxon>Actinomycetes</taxon>
        <taxon>Micrococcales</taxon>
        <taxon>Microbacteriaceae</taxon>
        <taxon>Cryobacterium</taxon>
    </lineage>
</organism>
<dbReference type="AlphaFoldDB" id="A0A3A5M9C7"/>
<keyword evidence="5" id="KW-1185">Reference proteome</keyword>
<evidence type="ECO:0000259" key="3">
    <source>
        <dbReference type="Pfam" id="PF13462"/>
    </source>
</evidence>
<dbReference type="CDD" id="cd02972">
    <property type="entry name" value="DsbA_family"/>
    <property type="match status" value="1"/>
</dbReference>
<proteinExistence type="predicted"/>
<evidence type="ECO:0000256" key="1">
    <source>
        <dbReference type="SAM" id="MobiDB-lite"/>
    </source>
</evidence>
<name>A0A3A5M9C7_9MICO</name>
<dbReference type="Proteomes" id="UP000272015">
    <property type="component" value="Unassembled WGS sequence"/>
</dbReference>
<evidence type="ECO:0000313" key="4">
    <source>
        <dbReference type="EMBL" id="RJT86168.1"/>
    </source>
</evidence>
<dbReference type="EMBL" id="QZVS01000094">
    <property type="protein sequence ID" value="RJT86168.1"/>
    <property type="molecule type" value="Genomic_DNA"/>
</dbReference>
<protein>
    <recommendedName>
        <fullName evidence="3">Thioredoxin-like fold domain-containing protein</fullName>
    </recommendedName>
</protein>
<dbReference type="InterPro" id="IPR036249">
    <property type="entry name" value="Thioredoxin-like_sf"/>
</dbReference>
<keyword evidence="2" id="KW-1133">Transmembrane helix</keyword>
<reference evidence="4 5" key="1">
    <citation type="submission" date="2018-09" db="EMBL/GenBank/DDBJ databases">
        <title>Novel species of Cryobacterium.</title>
        <authorList>
            <person name="Liu Q."/>
            <person name="Xin Y.-H."/>
        </authorList>
    </citation>
    <scope>NUCLEOTIDE SEQUENCE [LARGE SCALE GENOMIC DNA]</scope>
    <source>
        <strain evidence="4 5">Hh39</strain>
    </source>
</reference>
<sequence>MTPGGLSDSRPSKNERREVAREKAKQLRIDQKKKDRRNRVLLQGGIGVVAIAIVVIVAVVIMGSIRPAGPGPANMASDGILIGEGMTAVETAALQPEDDAQASEPDATGTVANIRVYVDYLCPFCGLFEVTNGEQIQGWVESGAATVEIHPIAILTSKSAGSQYSLRAANAAACVANYAPNDFFAFNTALFVDQPEENTAGRSDDELKDVVATSGVSTNVSDIDTCIDDTTYKTWVQEATERALEGPIANSELEKITGTPTVLVDGKQYVGALDDPNEFSAFVLQAVGESYSTSTPTPTPEAVPAG</sequence>
<feature type="domain" description="Thioredoxin-like fold" evidence="3">
    <location>
        <begin position="113"/>
        <end position="281"/>
    </location>
</feature>
<dbReference type="SUPFAM" id="SSF52833">
    <property type="entry name" value="Thioredoxin-like"/>
    <property type="match status" value="1"/>
</dbReference>
<dbReference type="OrthoDB" id="117402at2"/>